<proteinExistence type="predicted"/>
<reference evidence="1 2" key="1">
    <citation type="journal article" date="2024" name="G3 (Bethesda)">
        <title>Genome assembly of Hibiscus sabdariffa L. provides insights into metabolisms of medicinal natural products.</title>
        <authorList>
            <person name="Kim T."/>
        </authorList>
    </citation>
    <scope>NUCLEOTIDE SEQUENCE [LARGE SCALE GENOMIC DNA]</scope>
    <source>
        <strain evidence="1">TK-2024</strain>
        <tissue evidence="1">Old leaves</tissue>
    </source>
</reference>
<comment type="caution">
    <text evidence="1">The sequence shown here is derived from an EMBL/GenBank/DDBJ whole genome shotgun (WGS) entry which is preliminary data.</text>
</comment>
<dbReference type="Proteomes" id="UP001472677">
    <property type="component" value="Unassembled WGS sequence"/>
</dbReference>
<evidence type="ECO:0000313" key="1">
    <source>
        <dbReference type="EMBL" id="KAK8533850.1"/>
    </source>
</evidence>
<gene>
    <name evidence="1" type="ORF">V6N12_047253</name>
</gene>
<name>A0ABR2DAC2_9ROSI</name>
<dbReference type="EMBL" id="JBBPBM010000032">
    <property type="protein sequence ID" value="KAK8533850.1"/>
    <property type="molecule type" value="Genomic_DNA"/>
</dbReference>
<keyword evidence="2" id="KW-1185">Reference proteome</keyword>
<evidence type="ECO:0000313" key="2">
    <source>
        <dbReference type="Proteomes" id="UP001472677"/>
    </source>
</evidence>
<sequence length="417" mass="46472">MEISKFRDPTKLYGPGIQVVNRRRRQGIAKAGPGRVEDGRTTLQAIGSRFVVLDEDITVEEVGIISVAEGLPASSEVIRSGTNEPGVKSGVDSLTPNHVSWLREPMLHEKEVLGKVISAKTSLPSDKHSTVQVVGSRVSNGKKLGKGRVLPSLIVDLTPREGSKHRCVNDDCPCQVMVVDMVTDEDQWNWSYLQELFPTEILDNIATVPPPMAHYGTDTTGGDGVIRGNLVVPQCVRVFMWLTTHRRHLKNVERVRRHLAFSDELIKPEVLSQFYALPFEDWLHVNLHGFGIMAGISVDWNRDSVLPKGQRLIIECEEVFTSSRATLNHVVHDNTFWEGPERGWIKENVDAAVNPREESCCGQADRIGMFTINGKEGLSIPPSTMAVLAAEDKRRWEDHARDANVVNQCSRRVDPGR</sequence>
<accession>A0ABR2DAC2</accession>
<protein>
    <submittedName>
        <fullName evidence="1">Uncharacterized protein</fullName>
    </submittedName>
</protein>
<organism evidence="1 2">
    <name type="scientific">Hibiscus sabdariffa</name>
    <name type="common">roselle</name>
    <dbReference type="NCBI Taxonomy" id="183260"/>
    <lineage>
        <taxon>Eukaryota</taxon>
        <taxon>Viridiplantae</taxon>
        <taxon>Streptophyta</taxon>
        <taxon>Embryophyta</taxon>
        <taxon>Tracheophyta</taxon>
        <taxon>Spermatophyta</taxon>
        <taxon>Magnoliopsida</taxon>
        <taxon>eudicotyledons</taxon>
        <taxon>Gunneridae</taxon>
        <taxon>Pentapetalae</taxon>
        <taxon>rosids</taxon>
        <taxon>malvids</taxon>
        <taxon>Malvales</taxon>
        <taxon>Malvaceae</taxon>
        <taxon>Malvoideae</taxon>
        <taxon>Hibiscus</taxon>
    </lineage>
</organism>